<comment type="caution">
    <text evidence="1">The sequence shown here is derived from an EMBL/GenBank/DDBJ whole genome shotgun (WGS) entry which is preliminary data.</text>
</comment>
<sequence length="76" mass="8874">MRLRDRTPIPNGSLLCRRCYDQANLLTHFVYFAQLVRLARMPHIRKANSFREIGGEDKMENQNYLSACSSGDERNQ</sequence>
<organism evidence="1">
    <name type="scientific">Picea glauca</name>
    <name type="common">White spruce</name>
    <name type="synonym">Pinus glauca</name>
    <dbReference type="NCBI Taxonomy" id="3330"/>
    <lineage>
        <taxon>Eukaryota</taxon>
        <taxon>Viridiplantae</taxon>
        <taxon>Streptophyta</taxon>
        <taxon>Embryophyta</taxon>
        <taxon>Tracheophyta</taxon>
        <taxon>Spermatophyta</taxon>
        <taxon>Pinopsida</taxon>
        <taxon>Pinidae</taxon>
        <taxon>Conifers I</taxon>
        <taxon>Pinales</taxon>
        <taxon>Pinaceae</taxon>
        <taxon>Picea</taxon>
    </lineage>
</organism>
<reference evidence="1" key="1">
    <citation type="journal article" date="2015" name="Genome Biol. Evol.">
        <title>Organellar Genomes of White Spruce (Picea glauca): Assembly and Annotation.</title>
        <authorList>
            <person name="Jackman S.D."/>
            <person name="Warren R.L."/>
            <person name="Gibb E.A."/>
            <person name="Vandervalk B.P."/>
            <person name="Mohamadi H."/>
            <person name="Chu J."/>
            <person name="Raymond A."/>
            <person name="Pleasance S."/>
            <person name="Coope R."/>
            <person name="Wildung M.R."/>
            <person name="Ritland C.E."/>
            <person name="Bousquet J."/>
            <person name="Jones S.J."/>
            <person name="Bohlmann J."/>
            <person name="Birol I."/>
        </authorList>
    </citation>
    <scope>NUCLEOTIDE SEQUENCE [LARGE SCALE GENOMIC DNA]</scope>
    <source>
        <tissue evidence="1">Flushing bud</tissue>
    </source>
</reference>
<evidence type="ECO:0000313" key="1">
    <source>
        <dbReference type="EMBL" id="KUM46579.1"/>
    </source>
</evidence>
<proteinExistence type="predicted"/>
<name>A0A101LWC9_PICGL</name>
<keyword evidence="1" id="KW-0496">Mitochondrion</keyword>
<gene>
    <name evidence="1" type="ORF">ABT39_MTgene1681</name>
</gene>
<dbReference type="EMBL" id="LKAM01000011">
    <property type="protein sequence ID" value="KUM46579.1"/>
    <property type="molecule type" value="Genomic_DNA"/>
</dbReference>
<dbReference type="AlphaFoldDB" id="A0A101LWC9"/>
<accession>A0A101LWC9</accession>
<protein>
    <submittedName>
        <fullName evidence="1">Uncharacterized protein</fullName>
    </submittedName>
</protein>
<geneLocation type="mitochondrion" evidence="1"/>